<keyword evidence="1" id="KW-0472">Membrane</keyword>
<dbReference type="EMBL" id="CP054836">
    <property type="protein sequence ID" value="QKV17938.1"/>
    <property type="molecule type" value="Genomic_DNA"/>
</dbReference>
<proteinExistence type="predicted"/>
<keyword evidence="1" id="KW-1133">Transmembrane helix</keyword>
<feature type="transmembrane region" description="Helical" evidence="1">
    <location>
        <begin position="20"/>
        <end position="38"/>
    </location>
</feature>
<organism evidence="2 3">
    <name type="scientific">Oricola thermophila</name>
    <dbReference type="NCBI Taxonomy" id="2742145"/>
    <lineage>
        <taxon>Bacteria</taxon>
        <taxon>Pseudomonadati</taxon>
        <taxon>Pseudomonadota</taxon>
        <taxon>Alphaproteobacteria</taxon>
        <taxon>Hyphomicrobiales</taxon>
        <taxon>Ahrensiaceae</taxon>
        <taxon>Oricola</taxon>
    </lineage>
</organism>
<keyword evidence="1" id="KW-0812">Transmembrane</keyword>
<dbReference type="RefSeq" id="WP_175275835.1">
    <property type="nucleotide sequence ID" value="NZ_CP054836.1"/>
</dbReference>
<dbReference type="AlphaFoldDB" id="A0A6N1VB96"/>
<dbReference type="KEGG" id="orm:HTY61_05420"/>
<evidence type="ECO:0000313" key="2">
    <source>
        <dbReference type="EMBL" id="QKV17938.1"/>
    </source>
</evidence>
<evidence type="ECO:0000256" key="1">
    <source>
        <dbReference type="SAM" id="Phobius"/>
    </source>
</evidence>
<sequence length="101" mass="10625">MASVITFLPRIVWLMPEAQVLTSLVIVGVAGILAGLFLRVPAILAATMVAIAFAIVTSIYGNATLFETLLSVALHAGVLQAAYLATSVAASLWVRSKARDR</sequence>
<reference evidence="2 3" key="1">
    <citation type="submission" date="2020-06" db="EMBL/GenBank/DDBJ databases">
        <title>Oricola thermophila sp. nov. isolated from a tidal sediments.</title>
        <authorList>
            <person name="Kwon K.K."/>
            <person name="Yang S.-H."/>
            <person name="Park M.-J."/>
        </authorList>
    </citation>
    <scope>NUCLEOTIDE SEQUENCE [LARGE SCALE GENOMIC DNA]</scope>
    <source>
        <strain evidence="2 3">MEBiC13590</strain>
    </source>
</reference>
<keyword evidence="3" id="KW-1185">Reference proteome</keyword>
<accession>A0A6N1VB96</accession>
<evidence type="ECO:0000313" key="3">
    <source>
        <dbReference type="Proteomes" id="UP000509367"/>
    </source>
</evidence>
<feature type="transmembrane region" description="Helical" evidence="1">
    <location>
        <begin position="72"/>
        <end position="94"/>
    </location>
</feature>
<name>A0A6N1VB96_9HYPH</name>
<protein>
    <submittedName>
        <fullName evidence="2">Uncharacterized protein</fullName>
    </submittedName>
</protein>
<gene>
    <name evidence="2" type="ORF">HTY61_05420</name>
</gene>
<dbReference type="Proteomes" id="UP000509367">
    <property type="component" value="Chromosome"/>
</dbReference>
<feature type="transmembrane region" description="Helical" evidence="1">
    <location>
        <begin position="43"/>
        <end position="60"/>
    </location>
</feature>